<dbReference type="Proteomes" id="UP001443914">
    <property type="component" value="Unassembled WGS sequence"/>
</dbReference>
<evidence type="ECO:0000313" key="3">
    <source>
        <dbReference type="Proteomes" id="UP001443914"/>
    </source>
</evidence>
<dbReference type="AlphaFoldDB" id="A0AAW1H3I0"/>
<evidence type="ECO:0000313" key="2">
    <source>
        <dbReference type="EMBL" id="KAK9669994.1"/>
    </source>
</evidence>
<dbReference type="PANTHER" id="PTHR31569:SF4">
    <property type="entry name" value="SWIM-TYPE DOMAIN-CONTAINING PROTEIN"/>
    <property type="match status" value="1"/>
</dbReference>
<proteinExistence type="predicted"/>
<dbReference type="InterPro" id="IPR052579">
    <property type="entry name" value="Zinc_finger_SWIM"/>
</dbReference>
<sequence>MEVGEGRGMQVVVVVVGGGTGGGGCWWLEENDDLEEFPETLIDTSRLFNSNLIFQSRLHLIAEVRRMGKPHNIVIRLRTHHPNRRYGKQWLMCDRSVKYSNRTKLEGTSSDKPFTESKKCYCPFKLKGVGQAYGTWTLEVRNGFHNHAIRSKDSILDQETKESILSMTASKISVSNILIELGNNKTDVTAKQVYNIRAGEKSKLREDRSSSEQLLKLASERGYRVFHQTMPGKKKGARELTDVLFAHPDSIKLLKHYPFVFIVDSTYNTNKFKMPLLEVIDVTPVHKNFSVFFAFLQNEKEAAYDWAVKYMREVVSTDAPVVFISDRELSLIKAIEKHFPKSPNLLCRRHIRKYVEAWVKKTKGNDILGESLSKGIWTKMVRSITEEEFQANMETMFSNYKIVGFENGFDTVFETIHQAVNLQIREIMKELRRSKTISLHVGQAISVYRRLTCQVTHDAIKTLDLEFRKVSTEGCGRGEYIQCPLNTTHGLPCAHEIIHLVNEDMWIELDSIHPFWRTLDVDVDCVGNNDSAVLSIEHEQYRLRKLTDELFSNNDVEMMKKVSDFAQNLLHPHNIADPIVKKTRGRPKKTSVSRDPSYWEYVDKNLPKKGLKRQRVDKKMSKKDCRQTKPFPFADEISNFMLPWIEDWLNVIGDGNCGYRALAHQIYGKESEWVRVRRDLLDELTTNKAHYTKIFGRQKEADLAAHSISHWSGPAPKYHWMSILDMGFIIANRYDAIFVNLSLDGSVTFLPIKPSCSAKICLAIVHVASMEHFVWVRLGNESPLPRLYTLWKSNVDDKSTHLRGQIEGRLNKFAEHQPRQPPSTNSSIKVVELDNLE</sequence>
<organism evidence="2 3">
    <name type="scientific">Saponaria officinalis</name>
    <name type="common">Common soapwort</name>
    <name type="synonym">Lychnis saponaria</name>
    <dbReference type="NCBI Taxonomy" id="3572"/>
    <lineage>
        <taxon>Eukaryota</taxon>
        <taxon>Viridiplantae</taxon>
        <taxon>Streptophyta</taxon>
        <taxon>Embryophyta</taxon>
        <taxon>Tracheophyta</taxon>
        <taxon>Spermatophyta</taxon>
        <taxon>Magnoliopsida</taxon>
        <taxon>eudicotyledons</taxon>
        <taxon>Gunneridae</taxon>
        <taxon>Pentapetalae</taxon>
        <taxon>Caryophyllales</taxon>
        <taxon>Caryophyllaceae</taxon>
        <taxon>Caryophylleae</taxon>
        <taxon>Saponaria</taxon>
    </lineage>
</organism>
<feature type="domain" description="MULE transposase" evidence="1">
    <location>
        <begin position="261"/>
        <end position="353"/>
    </location>
</feature>
<reference evidence="2" key="1">
    <citation type="submission" date="2024-03" db="EMBL/GenBank/DDBJ databases">
        <title>WGS assembly of Saponaria officinalis var. Norfolk2.</title>
        <authorList>
            <person name="Jenkins J."/>
            <person name="Shu S."/>
            <person name="Grimwood J."/>
            <person name="Barry K."/>
            <person name="Goodstein D."/>
            <person name="Schmutz J."/>
            <person name="Leebens-Mack J."/>
            <person name="Osbourn A."/>
        </authorList>
    </citation>
    <scope>NUCLEOTIDE SEQUENCE [LARGE SCALE GENOMIC DNA]</scope>
    <source>
        <strain evidence="2">JIC</strain>
    </source>
</reference>
<dbReference type="Pfam" id="PF10551">
    <property type="entry name" value="MULE"/>
    <property type="match status" value="1"/>
</dbReference>
<accession>A0AAW1H3I0</accession>
<comment type="caution">
    <text evidence="2">The sequence shown here is derived from an EMBL/GenBank/DDBJ whole genome shotgun (WGS) entry which is preliminary data.</text>
</comment>
<dbReference type="EMBL" id="JBDFQZ010000013">
    <property type="protein sequence ID" value="KAK9669994.1"/>
    <property type="molecule type" value="Genomic_DNA"/>
</dbReference>
<dbReference type="Gene3D" id="3.90.70.80">
    <property type="match status" value="1"/>
</dbReference>
<dbReference type="CDD" id="cd22744">
    <property type="entry name" value="OTU"/>
    <property type="match status" value="1"/>
</dbReference>
<dbReference type="PROSITE" id="PS51257">
    <property type="entry name" value="PROKAR_LIPOPROTEIN"/>
    <property type="match status" value="1"/>
</dbReference>
<dbReference type="PANTHER" id="PTHR31569">
    <property type="entry name" value="SWIM-TYPE DOMAIN-CONTAINING PROTEIN"/>
    <property type="match status" value="1"/>
</dbReference>
<name>A0AAW1H3I0_SAPOF</name>
<gene>
    <name evidence="2" type="ORF">RND81_13G169000</name>
</gene>
<keyword evidence="3" id="KW-1185">Reference proteome</keyword>
<evidence type="ECO:0000259" key="1">
    <source>
        <dbReference type="Pfam" id="PF10551"/>
    </source>
</evidence>
<protein>
    <recommendedName>
        <fullName evidence="1">MULE transposase domain-containing protein</fullName>
    </recommendedName>
</protein>
<dbReference type="InterPro" id="IPR018289">
    <property type="entry name" value="MULE_transposase_dom"/>
</dbReference>